<sequence length="30" mass="3539">MPISISYRPTDRLGFSLSLRDAIALIFWWL</sequence>
<proteinExistence type="predicted"/>
<reference evidence="2" key="1">
    <citation type="submission" date="2016-10" db="EMBL/GenBank/DDBJ databases">
        <authorList>
            <person name="Varghese N."/>
            <person name="Submissions S."/>
        </authorList>
    </citation>
    <scope>NUCLEOTIDE SEQUENCE [LARGE SCALE GENOMIC DNA]</scope>
    <source>
        <strain evidence="2">LMG 26383,CCUG 61248,R- 45681</strain>
    </source>
</reference>
<keyword evidence="2" id="KW-1185">Reference proteome</keyword>
<accession>A0A1H7WEZ4</accession>
<organism evidence="1 2">
    <name type="scientific">Bosea lupini</name>
    <dbReference type="NCBI Taxonomy" id="1036779"/>
    <lineage>
        <taxon>Bacteria</taxon>
        <taxon>Pseudomonadati</taxon>
        <taxon>Pseudomonadota</taxon>
        <taxon>Alphaproteobacteria</taxon>
        <taxon>Hyphomicrobiales</taxon>
        <taxon>Boseaceae</taxon>
        <taxon>Bosea</taxon>
    </lineage>
</organism>
<gene>
    <name evidence="1" type="ORF">SAMN04515666_108143</name>
</gene>
<dbReference type="STRING" id="1036779.SAMN04515666_108143"/>
<dbReference type="EMBL" id="FOAN01000008">
    <property type="protein sequence ID" value="SEM20061.1"/>
    <property type="molecule type" value="Genomic_DNA"/>
</dbReference>
<dbReference type="AlphaFoldDB" id="A0A1H7WEZ4"/>
<evidence type="ECO:0000313" key="1">
    <source>
        <dbReference type="EMBL" id="SEM20061.1"/>
    </source>
</evidence>
<dbReference type="Proteomes" id="UP000199664">
    <property type="component" value="Unassembled WGS sequence"/>
</dbReference>
<evidence type="ECO:0000313" key="2">
    <source>
        <dbReference type="Proteomes" id="UP000199664"/>
    </source>
</evidence>
<name>A0A1H7WEZ4_9HYPH</name>
<protein>
    <submittedName>
        <fullName evidence="1">Uncharacterized protein</fullName>
    </submittedName>
</protein>